<feature type="chain" id="PRO_5045329191" evidence="1">
    <location>
        <begin position="23"/>
        <end position="162"/>
    </location>
</feature>
<comment type="caution">
    <text evidence="2">The sequence shown here is derived from an EMBL/GenBank/DDBJ whole genome shotgun (WGS) entry which is preliminary data.</text>
</comment>
<dbReference type="PANTHER" id="PTHR36302">
    <property type="entry name" value="BLR7088 PROTEIN"/>
    <property type="match status" value="1"/>
</dbReference>
<gene>
    <name evidence="2" type="ORF">L6773_07995</name>
</gene>
<dbReference type="RefSeq" id="WP_237853342.1">
    <property type="nucleotide sequence ID" value="NZ_JAKLWS010000007.1"/>
</dbReference>
<evidence type="ECO:0000256" key="1">
    <source>
        <dbReference type="SAM" id="SignalP"/>
    </source>
</evidence>
<dbReference type="InterPro" id="IPR007410">
    <property type="entry name" value="LpqE-like"/>
</dbReference>
<dbReference type="PANTHER" id="PTHR36302:SF1">
    <property type="entry name" value="COPPER CHAPERONE PCU(A)C"/>
    <property type="match status" value="1"/>
</dbReference>
<dbReference type="PROSITE" id="PS51257">
    <property type="entry name" value="PROKAR_LIPOPROTEIN"/>
    <property type="match status" value="1"/>
</dbReference>
<keyword evidence="1" id="KW-0732">Signal</keyword>
<reference evidence="2" key="2">
    <citation type="submission" date="2024-05" db="EMBL/GenBank/DDBJ databases">
        <title>Rhodohalobacter halophilus gen. nov., sp. nov., a moderately halophilic member of the family Balneolaceae.</title>
        <authorList>
            <person name="Xia J."/>
        </authorList>
    </citation>
    <scope>NUCLEOTIDE SEQUENCE</scope>
    <source>
        <strain evidence="2">WB101</strain>
    </source>
</reference>
<dbReference type="InterPro" id="IPR058248">
    <property type="entry name" value="Lxx211020-like"/>
</dbReference>
<reference evidence="2" key="1">
    <citation type="submission" date="2022-01" db="EMBL/GenBank/DDBJ databases">
        <authorList>
            <person name="Wang Y."/>
        </authorList>
    </citation>
    <scope>NUCLEOTIDE SEQUENCE</scope>
    <source>
        <strain evidence="2">WB101</strain>
    </source>
</reference>
<accession>A0ABS9KCE3</accession>
<dbReference type="Pfam" id="PF04314">
    <property type="entry name" value="PCuAC"/>
    <property type="match status" value="1"/>
</dbReference>
<protein>
    <submittedName>
        <fullName evidence="2">Copper chaperone PCu(A)C</fullName>
    </submittedName>
</protein>
<sequence length="162" mass="17616">MIYKITQLFIITFLLISFISCAGEEGEQTTDNTEEFELPADGIEIADAWARPGQVDGVSAIYMNILNGSSVADTLLSISSPVAGMVEVHETYEQEEGMMGMRPAEVVAAPARGALTLKPGGLHVMLMQLNRELREGDSVEFSVEFTNGTEITLTAPVESMRR</sequence>
<evidence type="ECO:0000313" key="2">
    <source>
        <dbReference type="EMBL" id="MCG2588500.1"/>
    </source>
</evidence>
<dbReference type="Gene3D" id="2.60.40.1890">
    <property type="entry name" value="PCu(A)C copper chaperone"/>
    <property type="match status" value="1"/>
</dbReference>
<keyword evidence="3" id="KW-1185">Reference proteome</keyword>
<dbReference type="SUPFAM" id="SSF110087">
    <property type="entry name" value="DR1885-like metal-binding protein"/>
    <property type="match status" value="1"/>
</dbReference>
<organism evidence="2 3">
    <name type="scientific">Rhodohalobacter sulfatireducens</name>
    <dbReference type="NCBI Taxonomy" id="2911366"/>
    <lineage>
        <taxon>Bacteria</taxon>
        <taxon>Pseudomonadati</taxon>
        <taxon>Balneolota</taxon>
        <taxon>Balneolia</taxon>
        <taxon>Balneolales</taxon>
        <taxon>Balneolaceae</taxon>
        <taxon>Rhodohalobacter</taxon>
    </lineage>
</organism>
<dbReference type="Proteomes" id="UP001165366">
    <property type="component" value="Unassembled WGS sequence"/>
</dbReference>
<feature type="signal peptide" evidence="1">
    <location>
        <begin position="1"/>
        <end position="22"/>
    </location>
</feature>
<dbReference type="InterPro" id="IPR036182">
    <property type="entry name" value="PCuAC_sf"/>
</dbReference>
<proteinExistence type="predicted"/>
<dbReference type="EMBL" id="JAKLWS010000007">
    <property type="protein sequence ID" value="MCG2588500.1"/>
    <property type="molecule type" value="Genomic_DNA"/>
</dbReference>
<evidence type="ECO:0000313" key="3">
    <source>
        <dbReference type="Proteomes" id="UP001165366"/>
    </source>
</evidence>
<name>A0ABS9KCE3_9BACT</name>